<dbReference type="GO" id="GO:0008176">
    <property type="term" value="F:tRNA (guanine(46)-N7)-methyltransferase activity"/>
    <property type="evidence" value="ECO:0007669"/>
    <property type="project" value="UniProtKB-EC"/>
</dbReference>
<feature type="binding site" evidence="7">
    <location>
        <position position="221"/>
    </location>
    <ligand>
        <name>substrate</name>
    </ligand>
</feature>
<feature type="binding site" evidence="7">
    <location>
        <position position="194"/>
    </location>
    <ligand>
        <name>S-adenosyl-L-methionine</name>
        <dbReference type="ChEBI" id="CHEBI:59789"/>
    </ligand>
</feature>
<evidence type="ECO:0000256" key="1">
    <source>
        <dbReference type="ARBA" id="ARBA00000142"/>
    </source>
</evidence>
<dbReference type="InterPro" id="IPR029063">
    <property type="entry name" value="SAM-dependent_MTases_sf"/>
</dbReference>
<dbReference type="EMBL" id="JH692062">
    <property type="protein sequence ID" value="EIP88451.1"/>
    <property type="molecule type" value="Genomic_DNA"/>
</dbReference>
<evidence type="ECO:0000256" key="8">
    <source>
        <dbReference type="SAM" id="MobiDB-lite"/>
    </source>
</evidence>
<dbReference type="SUPFAM" id="SSF53335">
    <property type="entry name" value="S-adenosyl-L-methionine-dependent methyltransferases"/>
    <property type="match status" value="1"/>
</dbReference>
<proteinExistence type="inferred from homology"/>
<keyword evidence="5 7" id="KW-0949">S-adenosyl-L-methionine</keyword>
<dbReference type="EC" id="2.1.1.33" evidence="7"/>
<protein>
    <recommendedName>
        <fullName evidence="7">tRNA (guanine-N(7)-)-methyltransferase</fullName>
        <ecNumber evidence="7">2.1.1.33</ecNumber>
    </recommendedName>
    <alternativeName>
        <fullName evidence="7">tRNA (guanine(46)-N(7))-methyltransferase</fullName>
    </alternativeName>
    <alternativeName>
        <fullName evidence="7">tRNA(m7G46)-methyltransferase</fullName>
    </alternativeName>
</protein>
<evidence type="ECO:0000256" key="2">
    <source>
        <dbReference type="ARBA" id="ARBA00003015"/>
    </source>
</evidence>
<dbReference type="Pfam" id="PF02390">
    <property type="entry name" value="Methyltransf_4"/>
    <property type="match status" value="1"/>
</dbReference>
<dbReference type="HAMAP" id="MF_01057">
    <property type="entry name" value="tRNA_methyltr_TrmB"/>
    <property type="match status" value="1"/>
</dbReference>
<dbReference type="PANTHER" id="PTHR23417:SF14">
    <property type="entry name" value="PENTACOTRIPEPTIDE-REPEAT REGION OF PRORP DOMAIN-CONTAINING PROTEIN"/>
    <property type="match status" value="1"/>
</dbReference>
<reference evidence="10" key="1">
    <citation type="journal article" date="2012" name="J. Bacteriol.">
        <title>Revised Genome Sequence of Burkholderia thailandensis MSMB43 with Improved Annotation.</title>
        <authorList>
            <person name="Zhuo Y."/>
            <person name="Liu L."/>
            <person name="Wang Q."/>
            <person name="Liu X."/>
            <person name="Ren B."/>
            <person name="Liu M."/>
            <person name="Ni P."/>
            <person name="Cheng Y.Q."/>
            <person name="Zhang L."/>
        </authorList>
    </citation>
    <scope>NUCLEOTIDE SEQUENCE [LARGE SCALE GENOMIC DNA]</scope>
    <source>
        <strain evidence="10">MSMB43</strain>
    </source>
</reference>
<feature type="binding site" evidence="7">
    <location>
        <position position="217"/>
    </location>
    <ligand>
        <name>S-adenosyl-L-methionine</name>
        <dbReference type="ChEBI" id="CHEBI:59789"/>
    </ligand>
</feature>
<name>A0ABN0G891_9BURK</name>
<sequence length="312" mass="34080">MPSVAGACEAASSKAAFSYFIRSTGGPSNATPSRAAHPARPSPFIVTMTHDDPNAPGVPHDDANDAAPASATDAAQATGHADDESNPLHLRRIRSFVTRAGRVSTGQRRAIDELGPRFVVPYDNALPDWDAIFGHRAPRVLEIGFGMGASTAEIAALRPGDDFIGVEVHEPGVGALLKLIGEQRLSNIRIVQHDAVEVLEHMIAPGSLDGVHIFFPDPWHKARHHKRRLIQPTFVAQLAARLQPGAYLHCATDWQNYAEQMLEVLSAEPSLENTAQDFAPRPDYRPVTKFERRGLRLGHGVWDLVFRKKRAD</sequence>
<keyword evidence="3 7" id="KW-0489">Methyltransferase</keyword>
<evidence type="ECO:0000313" key="9">
    <source>
        <dbReference type="EMBL" id="EIP88451.1"/>
    </source>
</evidence>
<feature type="binding site" evidence="7">
    <location>
        <begin position="288"/>
        <end position="291"/>
    </location>
    <ligand>
        <name>substrate</name>
    </ligand>
</feature>
<dbReference type="Proteomes" id="UP000004682">
    <property type="component" value="Unassembled WGS sequence"/>
</dbReference>
<evidence type="ECO:0000313" key="10">
    <source>
        <dbReference type="Proteomes" id="UP000004682"/>
    </source>
</evidence>
<gene>
    <name evidence="7" type="primary">trmB</name>
    <name evidence="9" type="ORF">A33K_14548</name>
</gene>
<comment type="caution">
    <text evidence="7">Lacks conserved residue(s) required for the propagation of feature annotation.</text>
</comment>
<comment type="similarity">
    <text evidence="7">Belongs to the class I-like SAM-binding methyltransferase superfamily. TrmB family.</text>
</comment>
<keyword evidence="10" id="KW-1185">Reference proteome</keyword>
<dbReference type="CDD" id="cd02440">
    <property type="entry name" value="AdoMet_MTases"/>
    <property type="match status" value="1"/>
</dbReference>
<dbReference type="InterPro" id="IPR055361">
    <property type="entry name" value="tRNA_methyltr_TrmB_bact"/>
</dbReference>
<keyword evidence="6 7" id="KW-0819">tRNA processing</keyword>
<accession>A0ABN0G891</accession>
<dbReference type="NCBIfam" id="TIGR00091">
    <property type="entry name" value="tRNA (guanosine(46)-N7)-methyltransferase TrmB"/>
    <property type="match status" value="1"/>
</dbReference>
<evidence type="ECO:0000256" key="7">
    <source>
        <dbReference type="HAMAP-Rule" id="MF_01057"/>
    </source>
</evidence>
<comment type="pathway">
    <text evidence="7">tRNA modification; N(7)-methylguanine-tRNA biosynthesis.</text>
</comment>
<feature type="region of interest" description="Disordered" evidence="8">
    <location>
        <begin position="49"/>
        <end position="87"/>
    </location>
</feature>
<dbReference type="PANTHER" id="PTHR23417">
    <property type="entry name" value="3-DEOXY-D-MANNO-OCTULOSONIC-ACID TRANSFERASE/TRNA GUANINE-N 7 - -METHYLTRANSFERASE"/>
    <property type="match status" value="1"/>
</dbReference>
<dbReference type="PROSITE" id="PS51625">
    <property type="entry name" value="SAM_MT_TRMB"/>
    <property type="match status" value="1"/>
</dbReference>
<comment type="function">
    <text evidence="2 7">Catalyzes the formation of N(7)-methylguanine at position 46 (m7G46) in tRNA.</text>
</comment>
<feature type="binding site" evidence="7">
    <location>
        <position position="142"/>
    </location>
    <ligand>
        <name>S-adenosyl-L-methionine</name>
        <dbReference type="ChEBI" id="CHEBI:59789"/>
    </ligand>
</feature>
<evidence type="ECO:0000256" key="5">
    <source>
        <dbReference type="ARBA" id="ARBA00022691"/>
    </source>
</evidence>
<feature type="binding site" evidence="7">
    <location>
        <position position="167"/>
    </location>
    <ligand>
        <name>S-adenosyl-L-methionine</name>
        <dbReference type="ChEBI" id="CHEBI:59789"/>
    </ligand>
</feature>
<comment type="catalytic activity">
    <reaction evidence="1 7">
        <text>guanosine(46) in tRNA + S-adenosyl-L-methionine = N(7)-methylguanosine(46) in tRNA + S-adenosyl-L-homocysteine</text>
        <dbReference type="Rhea" id="RHEA:42708"/>
        <dbReference type="Rhea" id="RHEA-COMP:10188"/>
        <dbReference type="Rhea" id="RHEA-COMP:10189"/>
        <dbReference type="ChEBI" id="CHEBI:57856"/>
        <dbReference type="ChEBI" id="CHEBI:59789"/>
        <dbReference type="ChEBI" id="CHEBI:74269"/>
        <dbReference type="ChEBI" id="CHEBI:74480"/>
        <dbReference type="EC" id="2.1.1.33"/>
    </reaction>
</comment>
<keyword evidence="4 7" id="KW-0808">Transferase</keyword>
<evidence type="ECO:0000256" key="3">
    <source>
        <dbReference type="ARBA" id="ARBA00022603"/>
    </source>
</evidence>
<feature type="compositionally biased region" description="Low complexity" evidence="8">
    <location>
        <begin position="65"/>
        <end position="79"/>
    </location>
</feature>
<evidence type="ECO:0000256" key="6">
    <source>
        <dbReference type="ARBA" id="ARBA00022694"/>
    </source>
</evidence>
<feature type="compositionally biased region" description="Basic and acidic residues" evidence="8">
    <location>
        <begin position="49"/>
        <end position="63"/>
    </location>
</feature>
<dbReference type="InterPro" id="IPR003358">
    <property type="entry name" value="tRNA_(Gua-N-7)_MeTrfase_Trmb"/>
</dbReference>
<feature type="binding site" evidence="7">
    <location>
        <position position="253"/>
    </location>
    <ligand>
        <name>substrate</name>
    </ligand>
</feature>
<evidence type="ECO:0000256" key="4">
    <source>
        <dbReference type="ARBA" id="ARBA00022679"/>
    </source>
</evidence>
<organism evidence="9 10">
    <name type="scientific">Burkholderia humptydooensis MSMB43</name>
    <dbReference type="NCBI Taxonomy" id="441157"/>
    <lineage>
        <taxon>Bacteria</taxon>
        <taxon>Pseudomonadati</taxon>
        <taxon>Pseudomonadota</taxon>
        <taxon>Betaproteobacteria</taxon>
        <taxon>Burkholderiales</taxon>
        <taxon>Burkholderiaceae</taxon>
        <taxon>Burkholderia</taxon>
        <taxon>pseudomallei group</taxon>
    </lineage>
</organism>
<dbReference type="Gene3D" id="3.40.50.150">
    <property type="entry name" value="Vaccinia Virus protein VP39"/>
    <property type="match status" value="1"/>
</dbReference>